<evidence type="ECO:0000313" key="2">
    <source>
        <dbReference type="EMBL" id="MBT1072630.1"/>
    </source>
</evidence>
<sequence length="43" mass="4666">MGVFDIVLMIVILGGAFWLLYSSLWKKKGCSGECSGGCSSKRH</sequence>
<accession>A0ABS5UAF7</accession>
<comment type="caution">
    <text evidence="2">The sequence shown here is derived from an EMBL/GenBank/DDBJ whole genome shotgun (WGS) entry which is preliminary data.</text>
</comment>
<dbReference type="EMBL" id="JAHDYS010000011">
    <property type="protein sequence ID" value="MBT1072630.1"/>
    <property type="molecule type" value="Genomic_DNA"/>
</dbReference>
<protein>
    <submittedName>
        <fullName evidence="2">FeoB-associated Cys-rich membrane protein</fullName>
    </submittedName>
</protein>
<evidence type="ECO:0000313" key="3">
    <source>
        <dbReference type="Proteomes" id="UP000784128"/>
    </source>
</evidence>
<gene>
    <name evidence="2" type="ORF">KJB30_12600</name>
</gene>
<dbReference type="Proteomes" id="UP000784128">
    <property type="component" value="Unassembled WGS sequence"/>
</dbReference>
<keyword evidence="1" id="KW-0472">Membrane</keyword>
<dbReference type="Pfam" id="PF12669">
    <property type="entry name" value="FeoB_associated"/>
    <property type="match status" value="1"/>
</dbReference>
<name>A0ABS5UAF7_9BACT</name>
<proteinExistence type="predicted"/>
<evidence type="ECO:0000256" key="1">
    <source>
        <dbReference type="SAM" id="Phobius"/>
    </source>
</evidence>
<keyword evidence="1" id="KW-1133">Transmembrane helix</keyword>
<keyword evidence="1" id="KW-0812">Transmembrane</keyword>
<feature type="transmembrane region" description="Helical" evidence="1">
    <location>
        <begin position="6"/>
        <end position="25"/>
    </location>
</feature>
<reference evidence="2 3" key="1">
    <citation type="submission" date="2021-05" db="EMBL/GenBank/DDBJ databases">
        <title>The draft genome of Geobacter chapellei DSM 13688.</title>
        <authorList>
            <person name="Xu Z."/>
            <person name="Masuda Y."/>
            <person name="Itoh H."/>
            <person name="Senoo K."/>
        </authorList>
    </citation>
    <scope>NUCLEOTIDE SEQUENCE [LARGE SCALE GENOMIC DNA]</scope>
    <source>
        <strain evidence="2 3">DSM 13688</strain>
    </source>
</reference>
<organism evidence="2 3">
    <name type="scientific">Pelotalea chapellei</name>
    <dbReference type="NCBI Taxonomy" id="44671"/>
    <lineage>
        <taxon>Bacteria</taxon>
        <taxon>Pseudomonadati</taxon>
        <taxon>Thermodesulfobacteriota</taxon>
        <taxon>Desulfuromonadia</taxon>
        <taxon>Geobacterales</taxon>
        <taxon>Geobacteraceae</taxon>
        <taxon>Pelotalea</taxon>
    </lineage>
</organism>
<keyword evidence="3" id="KW-1185">Reference proteome</keyword>